<keyword evidence="1" id="KW-0175">Coiled coil</keyword>
<keyword evidence="3" id="KW-1185">Reference proteome</keyword>
<evidence type="ECO:0000313" key="3">
    <source>
        <dbReference type="Proteomes" id="UP000054560"/>
    </source>
</evidence>
<feature type="non-terminal residue" evidence="2">
    <location>
        <position position="55"/>
    </location>
</feature>
<proteinExistence type="predicted"/>
<evidence type="ECO:0000313" key="2">
    <source>
        <dbReference type="EMBL" id="KNC70935.1"/>
    </source>
</evidence>
<evidence type="ECO:0000256" key="1">
    <source>
        <dbReference type="SAM" id="Coils"/>
    </source>
</evidence>
<sequence length="55" mass="6258">MIEKNHEVDDLTYQLNGGEDAPAAKEAVDALHLERQIEALEKDIRTMQHDQDALQ</sequence>
<organism evidence="2 3">
    <name type="scientific">Sphaeroforma arctica JP610</name>
    <dbReference type="NCBI Taxonomy" id="667725"/>
    <lineage>
        <taxon>Eukaryota</taxon>
        <taxon>Ichthyosporea</taxon>
        <taxon>Ichthyophonida</taxon>
        <taxon>Sphaeroforma</taxon>
    </lineage>
</organism>
<protein>
    <submittedName>
        <fullName evidence="2">Uncharacterized protein</fullName>
    </submittedName>
</protein>
<dbReference type="EMBL" id="KQ249894">
    <property type="protein sequence ID" value="KNC70935.1"/>
    <property type="molecule type" value="Genomic_DNA"/>
</dbReference>
<accession>A0A0L0F2I6</accession>
<feature type="coiled-coil region" evidence="1">
    <location>
        <begin position="23"/>
        <end position="50"/>
    </location>
</feature>
<name>A0A0L0F2I6_9EUKA</name>
<dbReference type="AlphaFoldDB" id="A0A0L0F2I6"/>
<dbReference type="RefSeq" id="XP_014144837.1">
    <property type="nucleotide sequence ID" value="XM_014289362.1"/>
</dbReference>
<reference evidence="2 3" key="1">
    <citation type="submission" date="2011-02" db="EMBL/GenBank/DDBJ databases">
        <title>The Genome Sequence of Sphaeroforma arctica JP610.</title>
        <authorList>
            <consortium name="The Broad Institute Genome Sequencing Platform"/>
            <person name="Russ C."/>
            <person name="Cuomo C."/>
            <person name="Young S.K."/>
            <person name="Zeng Q."/>
            <person name="Gargeya S."/>
            <person name="Alvarado L."/>
            <person name="Berlin A."/>
            <person name="Chapman S.B."/>
            <person name="Chen Z."/>
            <person name="Freedman E."/>
            <person name="Gellesch M."/>
            <person name="Goldberg J."/>
            <person name="Griggs A."/>
            <person name="Gujja S."/>
            <person name="Heilman E."/>
            <person name="Heiman D."/>
            <person name="Howarth C."/>
            <person name="Mehta T."/>
            <person name="Neiman D."/>
            <person name="Pearson M."/>
            <person name="Roberts A."/>
            <person name="Saif S."/>
            <person name="Shea T."/>
            <person name="Shenoy N."/>
            <person name="Sisk P."/>
            <person name="Stolte C."/>
            <person name="Sykes S."/>
            <person name="White J."/>
            <person name="Yandava C."/>
            <person name="Burger G."/>
            <person name="Gray M.W."/>
            <person name="Holland P.W.H."/>
            <person name="King N."/>
            <person name="Lang F.B.F."/>
            <person name="Roger A.J."/>
            <person name="Ruiz-Trillo I."/>
            <person name="Haas B."/>
            <person name="Nusbaum C."/>
            <person name="Birren B."/>
        </authorList>
    </citation>
    <scope>NUCLEOTIDE SEQUENCE [LARGE SCALE GENOMIC DNA]</scope>
    <source>
        <strain evidence="2 3">JP610</strain>
    </source>
</reference>
<gene>
    <name evidence="2" type="ORF">SARC_16535</name>
</gene>
<dbReference type="Proteomes" id="UP000054560">
    <property type="component" value="Unassembled WGS sequence"/>
</dbReference>
<dbReference type="GeneID" id="25917039"/>